<dbReference type="AlphaFoldDB" id="A0A2R6B0V7"/>
<proteinExistence type="predicted"/>
<accession>A0A2R6B0V7</accession>
<evidence type="ECO:0000313" key="2">
    <source>
        <dbReference type="Proteomes" id="UP000240322"/>
    </source>
</evidence>
<reference evidence="1 2" key="1">
    <citation type="submission" date="2017-04" db="EMBL/GenBank/DDBJ databases">
        <title>Novel microbial lineages endemic to geothermal iron-oxide mats fill important gaps in the evolutionary history of Archaea.</title>
        <authorList>
            <person name="Jay Z.J."/>
            <person name="Beam J.P."/>
            <person name="Dlakic M."/>
            <person name="Rusch D.B."/>
            <person name="Kozubal M.A."/>
            <person name="Inskeep W.P."/>
        </authorList>
    </citation>
    <scope>NUCLEOTIDE SEQUENCE [LARGE SCALE GENOMIC DNA]</scope>
    <source>
        <strain evidence="1">OSP_D</strain>
    </source>
</reference>
<evidence type="ECO:0000313" key="1">
    <source>
        <dbReference type="EMBL" id="PSN92260.1"/>
    </source>
</evidence>
<name>A0A2R6B0V7_9ARCH</name>
<comment type="caution">
    <text evidence="1">The sequence shown here is derived from an EMBL/GenBank/DDBJ whole genome shotgun (WGS) entry which is preliminary data.</text>
</comment>
<dbReference type="EMBL" id="NEXE01000007">
    <property type="protein sequence ID" value="PSN92260.1"/>
    <property type="molecule type" value="Genomic_DNA"/>
</dbReference>
<organism evidence="1 2">
    <name type="scientific">Candidatus Marsarchaeota G2 archaeon OSP_D</name>
    <dbReference type="NCBI Taxonomy" id="1978157"/>
    <lineage>
        <taxon>Archaea</taxon>
        <taxon>Candidatus Marsarchaeota</taxon>
        <taxon>Candidatus Marsarchaeota group 2</taxon>
    </lineage>
</organism>
<dbReference type="Proteomes" id="UP000240322">
    <property type="component" value="Unassembled WGS sequence"/>
</dbReference>
<protein>
    <submittedName>
        <fullName evidence="1">Uncharacterized protein</fullName>
    </submittedName>
</protein>
<gene>
    <name evidence="1" type="ORF">B9Q03_01680</name>
</gene>
<sequence>MSWGAFFNSGYMGTMEYLVWIRRRVGETALDFEYTFQADDTEELRKQVDEYFKNFWFSGTVRERFGLYWKADRTEAIEVKGWRELLTQVIDDQLQR</sequence>